<comment type="caution">
    <text evidence="2">The sequence shown here is derived from an EMBL/GenBank/DDBJ whole genome shotgun (WGS) entry which is preliminary data.</text>
</comment>
<proteinExistence type="predicted"/>
<feature type="region of interest" description="Disordered" evidence="1">
    <location>
        <begin position="1"/>
        <end position="35"/>
    </location>
</feature>
<evidence type="ECO:0000313" key="3">
    <source>
        <dbReference type="Proteomes" id="UP000054977"/>
    </source>
</evidence>
<accession>A0A158J291</accession>
<dbReference type="STRING" id="326474.AWB65_05823"/>
<protein>
    <submittedName>
        <fullName evidence="2">Transmembrane protein</fullName>
    </submittedName>
</protein>
<dbReference type="InterPro" id="IPR020011">
    <property type="entry name" value="FimV_C"/>
</dbReference>
<evidence type="ECO:0000313" key="2">
    <source>
        <dbReference type="EMBL" id="SAL62994.1"/>
    </source>
</evidence>
<keyword evidence="2" id="KW-0812">Transmembrane</keyword>
<dbReference type="Gene3D" id="1.20.58.2200">
    <property type="match status" value="1"/>
</dbReference>
<reference evidence="2" key="1">
    <citation type="submission" date="2016-01" db="EMBL/GenBank/DDBJ databases">
        <authorList>
            <person name="Peeters C."/>
        </authorList>
    </citation>
    <scope>NUCLEOTIDE SEQUENCE [LARGE SCALE GENOMIC DNA]</scope>
    <source>
        <strain evidence="2">LMG 22934</strain>
    </source>
</reference>
<name>A0A158J291_9BURK</name>
<dbReference type="InterPro" id="IPR038440">
    <property type="entry name" value="FimV_C_sf"/>
</dbReference>
<keyword evidence="3" id="KW-1185">Reference proteome</keyword>
<evidence type="ECO:0000256" key="1">
    <source>
        <dbReference type="SAM" id="MobiDB-lite"/>
    </source>
</evidence>
<organism evidence="2 3">
    <name type="scientific">Caballeronia humi</name>
    <dbReference type="NCBI Taxonomy" id="326474"/>
    <lineage>
        <taxon>Bacteria</taxon>
        <taxon>Pseudomonadati</taxon>
        <taxon>Pseudomonadota</taxon>
        <taxon>Betaproteobacteria</taxon>
        <taxon>Burkholderiales</taxon>
        <taxon>Burkholderiaceae</taxon>
        <taxon>Caballeronia</taxon>
    </lineage>
</organism>
<dbReference type="EMBL" id="FCNW02000054">
    <property type="protein sequence ID" value="SAL62994.1"/>
    <property type="molecule type" value="Genomic_DNA"/>
</dbReference>
<keyword evidence="2" id="KW-0472">Membrane</keyword>
<gene>
    <name evidence="2" type="ORF">AWB65_05823</name>
</gene>
<dbReference type="Proteomes" id="UP000054977">
    <property type="component" value="Unassembled WGS sequence"/>
</dbReference>
<sequence>MINPTPIKPQPVAEPSVLKRQTQTDPSSAAAEIEAGTTGAASVAGLGASKFGPMSLDFKLDPKSSHTDPLPAFTPQQIAAIARNKLELAAEYIDLGDMSGARTLLQEVIESNDPATRQQAAALLSTLAPHS</sequence>
<dbReference type="AlphaFoldDB" id="A0A158J291"/>
<dbReference type="NCBIfam" id="TIGR03504">
    <property type="entry name" value="FimV_Cterm"/>
    <property type="match status" value="1"/>
</dbReference>